<evidence type="ECO:0000256" key="9">
    <source>
        <dbReference type="PIRNR" id="PIRNR004682"/>
    </source>
</evidence>
<dbReference type="InterPro" id="IPR006543">
    <property type="entry name" value="Histidinol-phos"/>
</dbReference>
<feature type="binding site" evidence="11">
    <location>
        <begin position="53"/>
        <end position="56"/>
    </location>
    <ligand>
        <name>substrate</name>
    </ligand>
</feature>
<dbReference type="EMBL" id="QGTJ01000004">
    <property type="protein sequence ID" value="PWV62531.1"/>
    <property type="molecule type" value="Genomic_DNA"/>
</dbReference>
<protein>
    <recommendedName>
        <fullName evidence="7 9">D,D-heptose 1,7-bisphosphate phosphatase</fullName>
        <ecNumber evidence="9">3.1.3.-</ecNumber>
    </recommendedName>
</protein>
<dbReference type="NCBIfam" id="TIGR00213">
    <property type="entry name" value="GmhB_yaeD"/>
    <property type="match status" value="1"/>
</dbReference>
<dbReference type="Proteomes" id="UP000246569">
    <property type="component" value="Unassembled WGS sequence"/>
</dbReference>
<feature type="active site" description="Nucleophile" evidence="10">
    <location>
        <position position="11"/>
    </location>
</feature>
<dbReference type="GO" id="GO:0005975">
    <property type="term" value="P:carbohydrate metabolic process"/>
    <property type="evidence" value="ECO:0007669"/>
    <property type="project" value="InterPro"/>
</dbReference>
<dbReference type="Gene3D" id="3.40.50.1000">
    <property type="entry name" value="HAD superfamily/HAD-like"/>
    <property type="match status" value="1"/>
</dbReference>
<comment type="subcellular location">
    <subcellularLocation>
        <location evidence="1 9">Cytoplasm</location>
    </subcellularLocation>
</comment>
<feature type="active site" description="Proton donor" evidence="10">
    <location>
        <position position="13"/>
    </location>
</feature>
<evidence type="ECO:0000313" key="14">
    <source>
        <dbReference type="EMBL" id="PWV62531.1"/>
    </source>
</evidence>
<comment type="similarity">
    <text evidence="8 9">Belongs to the gmhB family.</text>
</comment>
<evidence type="ECO:0000256" key="13">
    <source>
        <dbReference type="PIRSR" id="PIRSR004682-4"/>
    </source>
</evidence>
<keyword evidence="6 9" id="KW-0119">Carbohydrate metabolism</keyword>
<comment type="cofactor">
    <cofactor evidence="13">
        <name>Zn(2+)</name>
        <dbReference type="ChEBI" id="CHEBI:29105"/>
    </cofactor>
</comment>
<dbReference type="SUPFAM" id="SSF56784">
    <property type="entry name" value="HAD-like"/>
    <property type="match status" value="1"/>
</dbReference>
<feature type="binding site" evidence="11">
    <location>
        <begin position="11"/>
        <end position="13"/>
    </location>
    <ligand>
        <name>substrate</name>
    </ligand>
</feature>
<keyword evidence="5 13" id="KW-0862">Zinc</keyword>
<organism evidence="14 15">
    <name type="scientific">Plasticicumulans acidivorans</name>
    <dbReference type="NCBI Taxonomy" id="886464"/>
    <lineage>
        <taxon>Bacteria</taxon>
        <taxon>Pseudomonadati</taxon>
        <taxon>Pseudomonadota</taxon>
        <taxon>Gammaproteobacteria</taxon>
        <taxon>Candidatus Competibacteraceae</taxon>
        <taxon>Plasticicumulans</taxon>
    </lineage>
</organism>
<dbReference type="PANTHER" id="PTHR42891">
    <property type="entry name" value="D-GLYCERO-BETA-D-MANNO-HEPTOSE-1,7-BISPHOSPHATE 7-PHOSPHATASE"/>
    <property type="match status" value="1"/>
</dbReference>
<evidence type="ECO:0000313" key="15">
    <source>
        <dbReference type="Proteomes" id="UP000246569"/>
    </source>
</evidence>
<feature type="binding site" evidence="11">
    <location>
        <begin position="19"/>
        <end position="22"/>
    </location>
    <ligand>
        <name>substrate</name>
    </ligand>
</feature>
<feature type="site" description="Contributes to substrate recognition" evidence="12">
    <location>
        <position position="109"/>
    </location>
</feature>
<keyword evidence="13" id="KW-0460">Magnesium</keyword>
<feature type="binding site" evidence="13">
    <location>
        <position position="94"/>
    </location>
    <ligand>
        <name>Zn(2+)</name>
        <dbReference type="ChEBI" id="CHEBI:29105"/>
    </ligand>
</feature>
<gene>
    <name evidence="14" type="ORF">C7443_104327</name>
</gene>
<dbReference type="InterPro" id="IPR006549">
    <property type="entry name" value="HAD-SF_hydro_IIIA"/>
</dbReference>
<comment type="caution">
    <text evidence="14">The sequence shown here is derived from an EMBL/GenBank/DDBJ whole genome shotgun (WGS) entry which is preliminary data.</text>
</comment>
<dbReference type="PANTHER" id="PTHR42891:SF1">
    <property type="entry name" value="D-GLYCERO-BETA-D-MANNO-HEPTOSE-1,7-BISPHOSPHATE 7-PHOSPHATASE"/>
    <property type="match status" value="1"/>
</dbReference>
<dbReference type="InterPro" id="IPR036412">
    <property type="entry name" value="HAD-like_sf"/>
</dbReference>
<feature type="site" description="Stabilizes the phosphoryl group" evidence="12">
    <location>
        <position position="53"/>
    </location>
</feature>
<comment type="cofactor">
    <cofactor evidence="13">
        <name>Mg(2+)</name>
        <dbReference type="ChEBI" id="CHEBI:18420"/>
    </cofactor>
</comment>
<feature type="binding site" evidence="11">
    <location>
        <begin position="109"/>
        <end position="110"/>
    </location>
    <ligand>
        <name>substrate</name>
    </ligand>
</feature>
<evidence type="ECO:0000256" key="5">
    <source>
        <dbReference type="ARBA" id="ARBA00022833"/>
    </source>
</evidence>
<dbReference type="InterPro" id="IPR004446">
    <property type="entry name" value="Heptose_bisP_phosphatase"/>
</dbReference>
<dbReference type="InterPro" id="IPR023214">
    <property type="entry name" value="HAD_sf"/>
</dbReference>
<dbReference type="AlphaFoldDB" id="A0A317MW29"/>
<evidence type="ECO:0000256" key="6">
    <source>
        <dbReference type="ARBA" id="ARBA00023277"/>
    </source>
</evidence>
<evidence type="ECO:0000256" key="7">
    <source>
        <dbReference type="ARBA" id="ARBA00031828"/>
    </source>
</evidence>
<dbReference type="RefSeq" id="WP_110018344.1">
    <property type="nucleotide sequence ID" value="NZ_QGTJ01000004.1"/>
</dbReference>
<sequence>MSERMPALFLDRDGIVNVDHGYVYRIEDFEFVPGIFEVCRAARARGLALVVITNQSGIARGYFSAADYQRLTTWMQARFEAAAAPLAGVYHCPHHPGVSGALGIDCDCRKPAPGLLLRALEELQLDAARSVLVGDKARDIEAGRRAGVARNWLVSDEAGQIATAQADAVFASVSDLAHRLAAGAVSF</sequence>
<evidence type="ECO:0000256" key="3">
    <source>
        <dbReference type="ARBA" id="ARBA00022723"/>
    </source>
</evidence>
<evidence type="ECO:0000256" key="2">
    <source>
        <dbReference type="ARBA" id="ARBA00022490"/>
    </source>
</evidence>
<feature type="binding site" evidence="13">
    <location>
        <position position="11"/>
    </location>
    <ligand>
        <name>Mg(2+)</name>
        <dbReference type="ChEBI" id="CHEBI:18420"/>
    </ligand>
</feature>
<feature type="binding site" evidence="13">
    <location>
        <position position="13"/>
    </location>
    <ligand>
        <name>Mg(2+)</name>
        <dbReference type="ChEBI" id="CHEBI:18420"/>
    </ligand>
</feature>
<name>A0A317MW29_9GAMM</name>
<keyword evidence="4 9" id="KW-0378">Hydrolase</keyword>
<dbReference type="GO" id="GO:0005737">
    <property type="term" value="C:cytoplasm"/>
    <property type="evidence" value="ECO:0007669"/>
    <property type="project" value="UniProtKB-SubCell"/>
</dbReference>
<feature type="binding site" evidence="13">
    <location>
        <position position="136"/>
    </location>
    <ligand>
        <name>Mg(2+)</name>
        <dbReference type="ChEBI" id="CHEBI:18420"/>
    </ligand>
</feature>
<dbReference type="GO" id="GO:0016791">
    <property type="term" value="F:phosphatase activity"/>
    <property type="evidence" value="ECO:0007669"/>
    <property type="project" value="InterPro"/>
</dbReference>
<feature type="binding site" evidence="13">
    <location>
        <position position="108"/>
    </location>
    <ligand>
        <name>Zn(2+)</name>
        <dbReference type="ChEBI" id="CHEBI:29105"/>
    </ligand>
</feature>
<accession>A0A317MW29</accession>
<dbReference type="OrthoDB" id="9781367at2"/>
<dbReference type="CDD" id="cd07503">
    <property type="entry name" value="HAD_HisB-N"/>
    <property type="match status" value="1"/>
</dbReference>
<feature type="binding site" evidence="11">
    <location>
        <position position="136"/>
    </location>
    <ligand>
        <name>substrate</name>
    </ligand>
</feature>
<keyword evidence="15" id="KW-1185">Reference proteome</keyword>
<evidence type="ECO:0000256" key="1">
    <source>
        <dbReference type="ARBA" id="ARBA00004496"/>
    </source>
</evidence>
<dbReference type="GO" id="GO:0046872">
    <property type="term" value="F:metal ion binding"/>
    <property type="evidence" value="ECO:0007669"/>
    <property type="project" value="UniProtKB-KW"/>
</dbReference>
<reference evidence="14 15" key="1">
    <citation type="submission" date="2018-05" db="EMBL/GenBank/DDBJ databases">
        <title>Genomic Encyclopedia of Type Strains, Phase IV (KMG-IV): sequencing the most valuable type-strain genomes for metagenomic binning, comparative biology and taxonomic classification.</title>
        <authorList>
            <person name="Goeker M."/>
        </authorList>
    </citation>
    <scope>NUCLEOTIDE SEQUENCE [LARGE SCALE GENOMIC DNA]</scope>
    <source>
        <strain evidence="14 15">DSM 23606</strain>
    </source>
</reference>
<evidence type="ECO:0000256" key="12">
    <source>
        <dbReference type="PIRSR" id="PIRSR004682-3"/>
    </source>
</evidence>
<feature type="site" description="Contributes to substrate recognition" evidence="12">
    <location>
        <position position="110"/>
    </location>
</feature>
<dbReference type="EC" id="3.1.3.-" evidence="9"/>
<evidence type="ECO:0000256" key="11">
    <source>
        <dbReference type="PIRSR" id="PIRSR004682-2"/>
    </source>
</evidence>
<feature type="binding site" evidence="13">
    <location>
        <position position="92"/>
    </location>
    <ligand>
        <name>Zn(2+)</name>
        <dbReference type="ChEBI" id="CHEBI:29105"/>
    </ligand>
</feature>
<dbReference type="PIRSF" id="PIRSF004682">
    <property type="entry name" value="GmhB"/>
    <property type="match status" value="1"/>
</dbReference>
<keyword evidence="3 13" id="KW-0479">Metal-binding</keyword>
<proteinExistence type="inferred from homology"/>
<dbReference type="NCBIfam" id="TIGR01662">
    <property type="entry name" value="HAD-SF-IIIA"/>
    <property type="match status" value="1"/>
</dbReference>
<evidence type="ECO:0000256" key="8">
    <source>
        <dbReference type="ARBA" id="ARBA00061616"/>
    </source>
</evidence>
<evidence type="ECO:0000256" key="10">
    <source>
        <dbReference type="PIRSR" id="PIRSR004682-1"/>
    </source>
</evidence>
<dbReference type="FunFam" id="3.40.50.1000:FF:000037">
    <property type="entry name" value="D,D-heptose 1,7-bisphosphate phosphatase"/>
    <property type="match status" value="1"/>
</dbReference>
<feature type="binding site" evidence="13">
    <location>
        <position position="135"/>
    </location>
    <ligand>
        <name>Mg(2+)</name>
        <dbReference type="ChEBI" id="CHEBI:18420"/>
    </ligand>
</feature>
<dbReference type="NCBIfam" id="TIGR01656">
    <property type="entry name" value="Histidinol-ppas"/>
    <property type="match status" value="1"/>
</dbReference>
<keyword evidence="2 9" id="KW-0963">Cytoplasm</keyword>
<feature type="binding site" evidence="13">
    <location>
        <position position="106"/>
    </location>
    <ligand>
        <name>Zn(2+)</name>
        <dbReference type="ChEBI" id="CHEBI:29105"/>
    </ligand>
</feature>
<dbReference type="Pfam" id="PF13242">
    <property type="entry name" value="Hydrolase_like"/>
    <property type="match status" value="1"/>
</dbReference>
<evidence type="ECO:0000256" key="4">
    <source>
        <dbReference type="ARBA" id="ARBA00022801"/>
    </source>
</evidence>